<protein>
    <submittedName>
        <fullName evidence="3">Uncharacterized protein</fullName>
    </submittedName>
</protein>
<comment type="caution">
    <text evidence="3">The sequence shown here is derived from an EMBL/GenBank/DDBJ whole genome shotgun (WGS) entry which is preliminary data.</text>
</comment>
<feature type="signal peptide" evidence="2">
    <location>
        <begin position="1"/>
        <end position="16"/>
    </location>
</feature>
<evidence type="ECO:0000313" key="3">
    <source>
        <dbReference type="EMBL" id="KAJ9162235.1"/>
    </source>
</evidence>
<proteinExistence type="predicted"/>
<feature type="region of interest" description="Disordered" evidence="1">
    <location>
        <begin position="181"/>
        <end position="203"/>
    </location>
</feature>
<dbReference type="Proteomes" id="UP001174691">
    <property type="component" value="Unassembled WGS sequence"/>
</dbReference>
<reference evidence="3" key="1">
    <citation type="submission" date="2022-07" db="EMBL/GenBank/DDBJ databases">
        <title>Fungi with potential for degradation of polypropylene.</title>
        <authorList>
            <person name="Gostincar C."/>
        </authorList>
    </citation>
    <scope>NUCLEOTIDE SEQUENCE</scope>
    <source>
        <strain evidence="3">EXF-13287</strain>
    </source>
</reference>
<accession>A0AA38SCG1</accession>
<dbReference type="AlphaFoldDB" id="A0AA38SCG1"/>
<name>A0AA38SCG1_9PEZI</name>
<keyword evidence="2" id="KW-0732">Signal</keyword>
<evidence type="ECO:0000256" key="2">
    <source>
        <dbReference type="SAM" id="SignalP"/>
    </source>
</evidence>
<evidence type="ECO:0000256" key="1">
    <source>
        <dbReference type="SAM" id="MobiDB-lite"/>
    </source>
</evidence>
<evidence type="ECO:0000313" key="4">
    <source>
        <dbReference type="Proteomes" id="UP001174691"/>
    </source>
</evidence>
<feature type="compositionally biased region" description="Low complexity" evidence="1">
    <location>
        <begin position="224"/>
        <end position="254"/>
    </location>
</feature>
<organism evidence="3 4">
    <name type="scientific">Coniochaeta hoffmannii</name>
    <dbReference type="NCBI Taxonomy" id="91930"/>
    <lineage>
        <taxon>Eukaryota</taxon>
        <taxon>Fungi</taxon>
        <taxon>Dikarya</taxon>
        <taxon>Ascomycota</taxon>
        <taxon>Pezizomycotina</taxon>
        <taxon>Sordariomycetes</taxon>
        <taxon>Sordariomycetidae</taxon>
        <taxon>Coniochaetales</taxon>
        <taxon>Coniochaetaceae</taxon>
        <taxon>Coniochaeta</taxon>
    </lineage>
</organism>
<feature type="chain" id="PRO_5041407076" evidence="2">
    <location>
        <begin position="17"/>
        <end position="267"/>
    </location>
</feature>
<feature type="compositionally biased region" description="Basic residues" evidence="1">
    <location>
        <begin position="182"/>
        <end position="198"/>
    </location>
</feature>
<gene>
    <name evidence="3" type="ORF">NKR19_g1475</name>
</gene>
<feature type="region of interest" description="Disordered" evidence="1">
    <location>
        <begin position="224"/>
        <end position="267"/>
    </location>
</feature>
<dbReference type="EMBL" id="JANBVN010000013">
    <property type="protein sequence ID" value="KAJ9162235.1"/>
    <property type="molecule type" value="Genomic_DNA"/>
</dbReference>
<sequence>MKSLSALVLTAGLVSAVSVAPSPVANEASSNGQAESIANIFNSSVGLNGSQIDSASPNFDPASLNLNNLGGVNLGQVDFSNQDSIASAILSMLNVLCAGNLFDVNSILDLGLNNDLELFLELVQLMQLEQLGFLNVFDIQSLLGSGFGSGFSSGFGSSLVGTSNSNAFNLGFFKRAVSERRKTMKRTRLRRSPTKTKRQCQANVADPNAAAGFAPGVVAPEASAAPDVAAPPAASAAPEAAPAAEPAAAPAAAAPEDDGESLSDFTR</sequence>
<keyword evidence="4" id="KW-1185">Reference proteome</keyword>